<gene>
    <name evidence="1" type="ORF">Tci_836817</name>
</gene>
<accession>A0A699QL56</accession>
<sequence>MMKLVVEIECFGMNVIEFDKETGSSDELQPKQADLCYVHALNEPRLCEIHVVPIHHNVYTPSSSIPQKGDDPIDAINHMLSFLTAVVTSWYPPTNN</sequence>
<evidence type="ECO:0000313" key="1">
    <source>
        <dbReference type="EMBL" id="GFC64847.1"/>
    </source>
</evidence>
<dbReference type="AlphaFoldDB" id="A0A699QL56"/>
<protein>
    <submittedName>
        <fullName evidence="1">Uncharacterized protein</fullName>
    </submittedName>
</protein>
<comment type="caution">
    <text evidence="1">The sequence shown here is derived from an EMBL/GenBank/DDBJ whole genome shotgun (WGS) entry which is preliminary data.</text>
</comment>
<dbReference type="EMBL" id="BKCJ011004054">
    <property type="protein sequence ID" value="GFC64847.1"/>
    <property type="molecule type" value="Genomic_DNA"/>
</dbReference>
<organism evidence="1">
    <name type="scientific">Tanacetum cinerariifolium</name>
    <name type="common">Dalmatian daisy</name>
    <name type="synonym">Chrysanthemum cinerariifolium</name>
    <dbReference type="NCBI Taxonomy" id="118510"/>
    <lineage>
        <taxon>Eukaryota</taxon>
        <taxon>Viridiplantae</taxon>
        <taxon>Streptophyta</taxon>
        <taxon>Embryophyta</taxon>
        <taxon>Tracheophyta</taxon>
        <taxon>Spermatophyta</taxon>
        <taxon>Magnoliopsida</taxon>
        <taxon>eudicotyledons</taxon>
        <taxon>Gunneridae</taxon>
        <taxon>Pentapetalae</taxon>
        <taxon>asterids</taxon>
        <taxon>campanulids</taxon>
        <taxon>Asterales</taxon>
        <taxon>Asteraceae</taxon>
        <taxon>Asteroideae</taxon>
        <taxon>Anthemideae</taxon>
        <taxon>Anthemidinae</taxon>
        <taxon>Tanacetum</taxon>
    </lineage>
</organism>
<proteinExistence type="predicted"/>
<reference evidence="1" key="1">
    <citation type="journal article" date="2019" name="Sci. Rep.">
        <title>Draft genome of Tanacetum cinerariifolium, the natural source of mosquito coil.</title>
        <authorList>
            <person name="Yamashiro T."/>
            <person name="Shiraishi A."/>
            <person name="Satake H."/>
            <person name="Nakayama K."/>
        </authorList>
    </citation>
    <scope>NUCLEOTIDE SEQUENCE</scope>
</reference>
<name>A0A699QL56_TANCI</name>